<feature type="domain" description="VWFA" evidence="3">
    <location>
        <begin position="101"/>
        <end position="301"/>
    </location>
</feature>
<evidence type="ECO:0000313" key="5">
    <source>
        <dbReference type="Proteomes" id="UP001596548"/>
    </source>
</evidence>
<keyword evidence="2" id="KW-1133">Transmembrane helix</keyword>
<dbReference type="Proteomes" id="UP001596548">
    <property type="component" value="Unassembled WGS sequence"/>
</dbReference>
<feature type="region of interest" description="Disordered" evidence="1">
    <location>
        <begin position="41"/>
        <end position="60"/>
    </location>
</feature>
<dbReference type="InterPro" id="IPR036465">
    <property type="entry name" value="vWFA_dom_sf"/>
</dbReference>
<dbReference type="PROSITE" id="PS50234">
    <property type="entry name" value="VWFA"/>
    <property type="match status" value="1"/>
</dbReference>
<feature type="transmembrane region" description="Helical" evidence="2">
    <location>
        <begin position="314"/>
        <end position="334"/>
    </location>
</feature>
<organism evidence="4 5">
    <name type="scientific">Paractinoplanes rhizophilus</name>
    <dbReference type="NCBI Taxonomy" id="1416877"/>
    <lineage>
        <taxon>Bacteria</taxon>
        <taxon>Bacillati</taxon>
        <taxon>Actinomycetota</taxon>
        <taxon>Actinomycetes</taxon>
        <taxon>Micromonosporales</taxon>
        <taxon>Micromonosporaceae</taxon>
        <taxon>Paractinoplanes</taxon>
    </lineage>
</organism>
<evidence type="ECO:0000259" key="3">
    <source>
        <dbReference type="PROSITE" id="PS50234"/>
    </source>
</evidence>
<name>A0ABW2HYD3_9ACTN</name>
<evidence type="ECO:0000313" key="4">
    <source>
        <dbReference type="EMBL" id="MFC7276605.1"/>
    </source>
</evidence>
<reference evidence="5" key="1">
    <citation type="journal article" date="2019" name="Int. J. Syst. Evol. Microbiol.">
        <title>The Global Catalogue of Microorganisms (GCM) 10K type strain sequencing project: providing services to taxonomists for standard genome sequencing and annotation.</title>
        <authorList>
            <consortium name="The Broad Institute Genomics Platform"/>
            <consortium name="The Broad Institute Genome Sequencing Center for Infectious Disease"/>
            <person name="Wu L."/>
            <person name="Ma J."/>
        </authorList>
    </citation>
    <scope>NUCLEOTIDE SEQUENCE [LARGE SCALE GENOMIC DNA]</scope>
    <source>
        <strain evidence="5">XZYJT-10</strain>
    </source>
</reference>
<dbReference type="PANTHER" id="PTHR37947:SF2">
    <property type="entry name" value="VON WILLEBRAND FACTOR TYPE A"/>
    <property type="match status" value="1"/>
</dbReference>
<feature type="transmembrane region" description="Helical" evidence="2">
    <location>
        <begin position="70"/>
        <end position="87"/>
    </location>
</feature>
<dbReference type="PANTHER" id="PTHR37947">
    <property type="entry name" value="BLL2462 PROTEIN"/>
    <property type="match status" value="1"/>
</dbReference>
<feature type="transmembrane region" description="Helical" evidence="2">
    <location>
        <begin position="6"/>
        <end position="24"/>
    </location>
</feature>
<dbReference type="Gene3D" id="3.40.50.410">
    <property type="entry name" value="von Willebrand factor, type A domain"/>
    <property type="match status" value="1"/>
</dbReference>
<accession>A0ABW2HYD3</accession>
<evidence type="ECO:0000256" key="1">
    <source>
        <dbReference type="SAM" id="MobiDB-lite"/>
    </source>
</evidence>
<sequence length="341" mass="34188">MSFLHPLLLAVAVVVTAAAVVGYAEVQKRRAAAMAAVGFAPHSRGSSAPSGGPGAGSRAGSRRASIRRHLPYVLLLAALPILIAGLARPEARLAVPRVAGTVLLAFDISNSMKATDVAPSRLAAAQRAAAAFVEEQPESVDVGVIVFGEQALLTQAPTDDHGLALAAINRAAASGGTSLGQAILVGLGTITGKPVTLPADGAAPDTAALGYWPSATIVVFSDGQDTGGPDAEAAAELAAAAGVRIQTVGVGTERGGVVEVDGYQLGTALDETLLTGVAQVTGGAYHRAGDAGALADSARSIDLRLTTKKEPVELTAPFAGAALLLLALGAFLGIRWHGRIV</sequence>
<dbReference type="SUPFAM" id="SSF53300">
    <property type="entry name" value="vWA-like"/>
    <property type="match status" value="1"/>
</dbReference>
<dbReference type="InterPro" id="IPR002035">
    <property type="entry name" value="VWF_A"/>
</dbReference>
<comment type="caution">
    <text evidence="4">The sequence shown here is derived from an EMBL/GenBank/DDBJ whole genome shotgun (WGS) entry which is preliminary data.</text>
</comment>
<keyword evidence="2" id="KW-0472">Membrane</keyword>
<dbReference type="EMBL" id="JBHTBJ010000015">
    <property type="protein sequence ID" value="MFC7276605.1"/>
    <property type="molecule type" value="Genomic_DNA"/>
</dbReference>
<dbReference type="SMART" id="SM00327">
    <property type="entry name" value="VWA"/>
    <property type="match status" value="1"/>
</dbReference>
<keyword evidence="2" id="KW-0812">Transmembrane</keyword>
<keyword evidence="5" id="KW-1185">Reference proteome</keyword>
<evidence type="ECO:0000256" key="2">
    <source>
        <dbReference type="SAM" id="Phobius"/>
    </source>
</evidence>
<proteinExistence type="predicted"/>
<dbReference type="Pfam" id="PF13519">
    <property type="entry name" value="VWA_2"/>
    <property type="match status" value="1"/>
</dbReference>
<gene>
    <name evidence="4" type="ORF">ACFQS1_21650</name>
</gene>
<dbReference type="RefSeq" id="WP_378971131.1">
    <property type="nucleotide sequence ID" value="NZ_JBHTBJ010000015.1"/>
</dbReference>
<protein>
    <submittedName>
        <fullName evidence="4">VWA domain-containing protein</fullName>
    </submittedName>
</protein>